<accession>A0A7G9Z2I1</accession>
<dbReference type="AlphaFoldDB" id="A0A7G9Z2I1"/>
<dbReference type="GO" id="GO:0016020">
    <property type="term" value="C:membrane"/>
    <property type="evidence" value="ECO:0007669"/>
    <property type="project" value="UniProtKB-SubCell"/>
</dbReference>
<keyword evidence="4 5" id="KW-0472">Membrane</keyword>
<dbReference type="GO" id="GO:0005385">
    <property type="term" value="F:zinc ion transmembrane transporter activity"/>
    <property type="evidence" value="ECO:0007669"/>
    <property type="project" value="TreeGrafter"/>
</dbReference>
<dbReference type="Pfam" id="PF02535">
    <property type="entry name" value="Zip"/>
    <property type="match status" value="1"/>
</dbReference>
<feature type="transmembrane region" description="Helical" evidence="5">
    <location>
        <begin position="163"/>
        <end position="182"/>
    </location>
</feature>
<evidence type="ECO:0000313" key="6">
    <source>
        <dbReference type="EMBL" id="QNO54465.1"/>
    </source>
</evidence>
<comment type="subcellular location">
    <subcellularLocation>
        <location evidence="1">Membrane</location>
        <topology evidence="1">Multi-pass membrane protein</topology>
    </subcellularLocation>
</comment>
<evidence type="ECO:0000256" key="2">
    <source>
        <dbReference type="ARBA" id="ARBA00022692"/>
    </source>
</evidence>
<sequence length="246" mass="26694">MRKMEHILLIMLLIFIGQTLGSLIGVIKKLKRSFLYGSLAFAASMMLGISFFQLIPESLKFASFCLVATSFFLGIIIMRIVDRILPHINPQLLKKEKPSVKRSVTMLVIGMALHNLPEGLAIGAGLAASPTLGVIIAFGIALQDLPENIATIVPLYGLTKNRMKSFIITTATIFFEVVGFVFGYCVLKETLPEVLGASLALAAGFMTYISIEELIPTARIKQNLKVGITGLILGLICTLLLVLLVA</sequence>
<organism evidence="6">
    <name type="scientific">Candidatus Methanophaga sp. ANME-1 ERB7</name>
    <dbReference type="NCBI Taxonomy" id="2759913"/>
    <lineage>
        <taxon>Archaea</taxon>
        <taxon>Methanobacteriati</taxon>
        <taxon>Methanobacteriota</taxon>
        <taxon>Stenosarchaea group</taxon>
        <taxon>Methanomicrobia</taxon>
        <taxon>Candidatus Methanophagales</taxon>
        <taxon>Candidatus Methanophagaceae</taxon>
        <taxon>Candidatus Methanophaga</taxon>
    </lineage>
</organism>
<name>A0A7G9Z2I1_9EURY</name>
<feature type="transmembrane region" description="Helical" evidence="5">
    <location>
        <begin position="122"/>
        <end position="142"/>
    </location>
</feature>
<feature type="transmembrane region" description="Helical" evidence="5">
    <location>
        <begin position="6"/>
        <end position="27"/>
    </location>
</feature>
<feature type="transmembrane region" description="Helical" evidence="5">
    <location>
        <begin position="61"/>
        <end position="78"/>
    </location>
</feature>
<dbReference type="PANTHER" id="PTHR11040:SF205">
    <property type="entry name" value="ZINC TRANSPORTER ZUPT"/>
    <property type="match status" value="1"/>
</dbReference>
<keyword evidence="2 5" id="KW-0812">Transmembrane</keyword>
<feature type="transmembrane region" description="Helical" evidence="5">
    <location>
        <begin position="194"/>
        <end position="211"/>
    </location>
</feature>
<feature type="transmembrane region" description="Helical" evidence="5">
    <location>
        <begin position="223"/>
        <end position="245"/>
    </location>
</feature>
<evidence type="ECO:0000256" key="1">
    <source>
        <dbReference type="ARBA" id="ARBA00004141"/>
    </source>
</evidence>
<protein>
    <submittedName>
        <fullName evidence="6">Zinc transporter ZupT</fullName>
    </submittedName>
</protein>
<evidence type="ECO:0000256" key="3">
    <source>
        <dbReference type="ARBA" id="ARBA00022989"/>
    </source>
</evidence>
<dbReference type="PANTHER" id="PTHR11040">
    <property type="entry name" value="ZINC/IRON TRANSPORTER"/>
    <property type="match status" value="1"/>
</dbReference>
<dbReference type="InterPro" id="IPR003689">
    <property type="entry name" value="ZIP"/>
</dbReference>
<gene>
    <name evidence="6" type="primary">zupT</name>
    <name evidence="6" type="ORF">NCOPHCNO_00016</name>
</gene>
<feature type="transmembrane region" description="Helical" evidence="5">
    <location>
        <begin position="34"/>
        <end position="55"/>
    </location>
</feature>
<proteinExistence type="predicted"/>
<evidence type="ECO:0000256" key="5">
    <source>
        <dbReference type="SAM" id="Phobius"/>
    </source>
</evidence>
<dbReference type="EMBL" id="MT631580">
    <property type="protein sequence ID" value="QNO54465.1"/>
    <property type="molecule type" value="Genomic_DNA"/>
</dbReference>
<reference evidence="6" key="1">
    <citation type="submission" date="2020-06" db="EMBL/GenBank/DDBJ databases">
        <title>Unique genomic features of the anaerobic methanotrophic archaea.</title>
        <authorList>
            <person name="Chadwick G.L."/>
            <person name="Skennerton C.T."/>
            <person name="Laso-Perez R."/>
            <person name="Leu A.O."/>
            <person name="Speth D.R."/>
            <person name="Yu H."/>
            <person name="Morgan-Lang C."/>
            <person name="Hatzenpichler R."/>
            <person name="Goudeau D."/>
            <person name="Malmstrom R."/>
            <person name="Brazelton W.J."/>
            <person name="Woyke T."/>
            <person name="Hallam S.J."/>
            <person name="Tyson G.W."/>
            <person name="Wegener G."/>
            <person name="Boetius A."/>
            <person name="Orphan V."/>
        </authorList>
    </citation>
    <scope>NUCLEOTIDE SEQUENCE</scope>
</reference>
<keyword evidence="3 5" id="KW-1133">Transmembrane helix</keyword>
<evidence type="ECO:0000256" key="4">
    <source>
        <dbReference type="ARBA" id="ARBA00023136"/>
    </source>
</evidence>